<evidence type="ECO:0000256" key="1">
    <source>
        <dbReference type="ARBA" id="ARBA00022737"/>
    </source>
</evidence>
<organism evidence="4">
    <name type="scientific">Caulobacter sp. 602-2</name>
    <dbReference type="NCBI Taxonomy" id="2710887"/>
    <lineage>
        <taxon>Bacteria</taxon>
        <taxon>Pseudomonadati</taxon>
        <taxon>Pseudomonadota</taxon>
        <taxon>Alphaproteobacteria</taxon>
        <taxon>Caulobacterales</taxon>
        <taxon>Caulobacteraceae</taxon>
        <taxon>Caulobacter</taxon>
    </lineage>
</organism>
<keyword evidence="2 3" id="KW-0040">ANK repeat</keyword>
<comment type="caution">
    <text evidence="4">The sequence shown here is derived from an EMBL/GenBank/DDBJ whole genome shotgun (WGS) entry which is preliminary data.</text>
</comment>
<dbReference type="SMART" id="SM00248">
    <property type="entry name" value="ANK"/>
    <property type="match status" value="1"/>
</dbReference>
<evidence type="ECO:0000313" key="4">
    <source>
        <dbReference type="EMBL" id="NGM49745.1"/>
    </source>
</evidence>
<evidence type="ECO:0000256" key="3">
    <source>
        <dbReference type="PROSITE-ProRule" id="PRU00023"/>
    </source>
</evidence>
<dbReference type="InterPro" id="IPR002110">
    <property type="entry name" value="Ankyrin_rpt"/>
</dbReference>
<dbReference type="PANTHER" id="PTHR24180:SF45">
    <property type="entry name" value="POLY [ADP-RIBOSE] POLYMERASE TANKYRASE"/>
    <property type="match status" value="1"/>
</dbReference>
<dbReference type="InterPro" id="IPR036770">
    <property type="entry name" value="Ankyrin_rpt-contain_sf"/>
</dbReference>
<dbReference type="PROSITE" id="PS50088">
    <property type="entry name" value="ANK_REPEAT"/>
    <property type="match status" value="1"/>
</dbReference>
<dbReference type="PANTHER" id="PTHR24180">
    <property type="entry name" value="CYCLIN-DEPENDENT KINASE INHIBITOR 2C-RELATED"/>
    <property type="match status" value="1"/>
</dbReference>
<dbReference type="PROSITE" id="PS50297">
    <property type="entry name" value="ANK_REP_REGION"/>
    <property type="match status" value="1"/>
</dbReference>
<proteinExistence type="predicted"/>
<dbReference type="InterPro" id="IPR051637">
    <property type="entry name" value="Ank_repeat_dom-contain_49"/>
</dbReference>
<accession>A0A6G4QWX8</accession>
<dbReference type="AlphaFoldDB" id="A0A6G4QWX8"/>
<dbReference type="Gene3D" id="1.25.40.20">
    <property type="entry name" value="Ankyrin repeat-containing domain"/>
    <property type="match status" value="1"/>
</dbReference>
<sequence length="372" mass="40342">MAKSKRKTLPKDFDALLKAGDLAALQAVFDTCEIDARGGYAKGTALAFHDCPEDLARWLVAHGADLEAKDAYGRTALHNRASSLFGDVETLLTLGADVHVQDNNGDTPLHHAAMFANLDAVRRLLERGARVEALNTAGQTPLEAGLQRCSNAQIAAMAAAAELLLAAEPPRKQGLGGLFKRAFAGKSGEQGRVTPQMQAFVQRISENFEFHRQGFNPDYLEETSAGLDRLYALFDVAPVPRRTMHDGRAPILARSARWQDQHQELWEMLVPSRGAASTMQGEVIRIAGKVADEIDRNGGANWDADYRRMTRAFLAHVGAGAPLPEPDQERAAQLVAQVRDLDGAGAGLCELAVAWVRLNPTPVPLPAPDYDR</sequence>
<dbReference type="Pfam" id="PF12796">
    <property type="entry name" value="Ank_2"/>
    <property type="match status" value="1"/>
</dbReference>
<feature type="repeat" description="ANK" evidence="3">
    <location>
        <begin position="104"/>
        <end position="136"/>
    </location>
</feature>
<protein>
    <submittedName>
        <fullName evidence="4">Uncharacterized protein</fullName>
    </submittedName>
</protein>
<evidence type="ECO:0000256" key="2">
    <source>
        <dbReference type="ARBA" id="ARBA00023043"/>
    </source>
</evidence>
<reference evidence="4" key="1">
    <citation type="submission" date="2020-02" db="EMBL/GenBank/DDBJ databases">
        <authorList>
            <person name="Gao J."/>
            <person name="Sun J."/>
        </authorList>
    </citation>
    <scope>NUCLEOTIDE SEQUENCE</scope>
    <source>
        <strain evidence="4">602-2</strain>
    </source>
</reference>
<name>A0A6G4QWX8_9CAUL</name>
<dbReference type="EMBL" id="JAAKGT010000003">
    <property type="protein sequence ID" value="NGM49745.1"/>
    <property type="molecule type" value="Genomic_DNA"/>
</dbReference>
<dbReference type="RefSeq" id="WP_165257955.1">
    <property type="nucleotide sequence ID" value="NZ_JAAKGT010000003.1"/>
</dbReference>
<dbReference type="SUPFAM" id="SSF48403">
    <property type="entry name" value="Ankyrin repeat"/>
    <property type="match status" value="1"/>
</dbReference>
<keyword evidence="1" id="KW-0677">Repeat</keyword>
<gene>
    <name evidence="4" type="ORF">G5B46_09030</name>
</gene>